<feature type="region of interest" description="Disordered" evidence="1">
    <location>
        <begin position="226"/>
        <end position="253"/>
    </location>
</feature>
<feature type="region of interest" description="Disordered" evidence="1">
    <location>
        <begin position="155"/>
        <end position="177"/>
    </location>
</feature>
<comment type="caution">
    <text evidence="2">The sequence shown here is derived from an EMBL/GenBank/DDBJ whole genome shotgun (WGS) entry which is preliminary data.</text>
</comment>
<organism evidence="2 3">
    <name type="scientific">Volvox reticuliferus</name>
    <dbReference type="NCBI Taxonomy" id="1737510"/>
    <lineage>
        <taxon>Eukaryota</taxon>
        <taxon>Viridiplantae</taxon>
        <taxon>Chlorophyta</taxon>
        <taxon>core chlorophytes</taxon>
        <taxon>Chlorophyceae</taxon>
        <taxon>CS clade</taxon>
        <taxon>Chlamydomonadales</taxon>
        <taxon>Volvocaceae</taxon>
        <taxon>Volvox</taxon>
    </lineage>
</organism>
<evidence type="ECO:0000256" key="1">
    <source>
        <dbReference type="SAM" id="MobiDB-lite"/>
    </source>
</evidence>
<sequence length="253" mass="25568">MATAGVVAASGSCTAVAVGDEPPAASEAGMEIPSVTLRTAVQAVDDPRAAALVIAAVAEGRMAREAPRHAAAPLRLPLLLPPVPPSLLRPTFSPHLSVTLARSSRFAGTVAAVKAATPRTVSAAPIDADACNVAAAATEAEAAVAAESVGAPLVNGLSSAKRPPQPESTTGCGLGEEIDCGGREKQLRMGFDPCDTAAMTATPPAAASKVVGPRRDEVALLAVAMRSRSSSKPWPVGTHVQKCNRSDERSMKG</sequence>
<proteinExistence type="predicted"/>
<dbReference type="Proteomes" id="UP000747110">
    <property type="component" value="Unassembled WGS sequence"/>
</dbReference>
<name>A0A8J4FS12_9CHLO</name>
<accession>A0A8J4FS12</accession>
<reference evidence="2" key="1">
    <citation type="journal article" date="2021" name="Proc. Natl. Acad. Sci. U.S.A.">
        <title>Three genomes in the algal genus Volvox reveal the fate of a haploid sex-determining region after a transition to homothallism.</title>
        <authorList>
            <person name="Yamamoto K."/>
            <person name="Hamaji T."/>
            <person name="Kawai-Toyooka H."/>
            <person name="Matsuzaki R."/>
            <person name="Takahashi F."/>
            <person name="Nishimura Y."/>
            <person name="Kawachi M."/>
            <person name="Noguchi H."/>
            <person name="Minakuchi Y."/>
            <person name="Umen J.G."/>
            <person name="Toyoda A."/>
            <person name="Nozaki H."/>
        </authorList>
    </citation>
    <scope>NUCLEOTIDE SEQUENCE</scope>
    <source>
        <strain evidence="2">NIES-3786</strain>
    </source>
</reference>
<dbReference type="AlphaFoldDB" id="A0A8J4FS12"/>
<feature type="compositionally biased region" description="Basic and acidic residues" evidence="1">
    <location>
        <begin position="244"/>
        <end position="253"/>
    </location>
</feature>
<protein>
    <submittedName>
        <fullName evidence="2">Uncharacterized protein</fullName>
    </submittedName>
</protein>
<gene>
    <name evidence="2" type="ORF">Vretifemale_15851</name>
</gene>
<keyword evidence="3" id="KW-1185">Reference proteome</keyword>
<dbReference type="EMBL" id="BNCP01000042">
    <property type="protein sequence ID" value="GIL87865.1"/>
    <property type="molecule type" value="Genomic_DNA"/>
</dbReference>
<evidence type="ECO:0000313" key="2">
    <source>
        <dbReference type="EMBL" id="GIL87865.1"/>
    </source>
</evidence>
<evidence type="ECO:0000313" key="3">
    <source>
        <dbReference type="Proteomes" id="UP000747110"/>
    </source>
</evidence>